<evidence type="ECO:0000313" key="1">
    <source>
        <dbReference type="EMBL" id="OAN35785.1"/>
    </source>
</evidence>
<reference evidence="1 2" key="1">
    <citation type="submission" date="2016-04" db="EMBL/GenBank/DDBJ databases">
        <title>Draft Genome Sequences of Staphylococcus capitis Strain H36, S. capitis Strain H65, S. cohnii Strain H62, S. hominis Strain H69, Mycobacterium iranicum Strain H39, Plantibacter sp. Strain H53, Pseudomonas oryzihabitans Strain H72, and Microbacterium sp. Strain H83, isolated from residential settings.</title>
        <authorList>
            <person name="Lymperopoulou D."/>
            <person name="Adams R.I."/>
            <person name="Lindow S."/>
            <person name="Coil D.A."/>
            <person name="Jospin G."/>
            <person name="Eisen J.A."/>
        </authorList>
    </citation>
    <scope>NUCLEOTIDE SEQUENCE [LARGE SCALE GENOMIC DNA]</scope>
    <source>
        <strain evidence="1 2">H39</strain>
    </source>
</reference>
<accession>A0A178LS94</accession>
<comment type="caution">
    <text evidence="1">The sequence shown here is derived from an EMBL/GenBank/DDBJ whole genome shotgun (WGS) entry which is preliminary data.</text>
</comment>
<sequence>MPVQRIPLDVLTAVQSVRSPLRRDRRPALPARLVARVRAHTYDRRLAVGVPSTPGTPLRAHRDRLLSPRERRVIATALRRCAEEPVSPAVSLRVALNADAIRATSDLIDLIAERLDSAAPVCERGMARLRLLLSDGMGPMYRRGRGDLRGRLGAALAEL</sequence>
<dbReference type="RefSeq" id="WP_082909409.1">
    <property type="nucleotide sequence ID" value="NZ_LWCS01000038.1"/>
</dbReference>
<dbReference type="EMBL" id="LWCS01000038">
    <property type="protein sequence ID" value="OAN35785.1"/>
    <property type="molecule type" value="Genomic_DNA"/>
</dbReference>
<name>A0A178LS94_MYCIR</name>
<protein>
    <submittedName>
        <fullName evidence="1">Uncharacterized protein</fullName>
    </submittedName>
</protein>
<proteinExistence type="predicted"/>
<dbReference type="Proteomes" id="UP000078396">
    <property type="component" value="Unassembled WGS sequence"/>
</dbReference>
<evidence type="ECO:0000313" key="2">
    <source>
        <dbReference type="Proteomes" id="UP000078396"/>
    </source>
</evidence>
<dbReference type="AlphaFoldDB" id="A0A178LS94"/>
<organism evidence="1 2">
    <name type="scientific">Mycolicibacterium iranicum</name>
    <name type="common">Mycobacterium iranicum</name>
    <dbReference type="NCBI Taxonomy" id="912594"/>
    <lineage>
        <taxon>Bacteria</taxon>
        <taxon>Bacillati</taxon>
        <taxon>Actinomycetota</taxon>
        <taxon>Actinomycetes</taxon>
        <taxon>Mycobacteriales</taxon>
        <taxon>Mycobacteriaceae</taxon>
        <taxon>Mycolicibacterium</taxon>
    </lineage>
</organism>
<gene>
    <name evidence="1" type="ORF">A4X20_26065</name>
</gene>